<dbReference type="RefSeq" id="WP_317296235.1">
    <property type="nucleotide sequence ID" value="NZ_JABFFQ010000005.1"/>
</dbReference>
<keyword evidence="2" id="KW-1185">Reference proteome</keyword>
<comment type="caution">
    <text evidence="1">The sequence shown here is derived from an EMBL/GenBank/DDBJ whole genome shotgun (WGS) entry which is preliminary data.</text>
</comment>
<evidence type="ECO:0000313" key="2">
    <source>
        <dbReference type="Proteomes" id="UP001273768"/>
    </source>
</evidence>
<name>A0ABU3Z2L1_9EURY</name>
<organism evidence="1 2">
    <name type="scientific">Methanoculleus nereidis</name>
    <dbReference type="NCBI Taxonomy" id="2735141"/>
    <lineage>
        <taxon>Archaea</taxon>
        <taxon>Methanobacteriati</taxon>
        <taxon>Methanobacteriota</taxon>
        <taxon>Stenosarchaea group</taxon>
        <taxon>Methanomicrobia</taxon>
        <taxon>Methanomicrobiales</taxon>
        <taxon>Methanomicrobiaceae</taxon>
        <taxon>Methanoculleus</taxon>
    </lineage>
</organism>
<proteinExistence type="predicted"/>
<evidence type="ECO:0000313" key="1">
    <source>
        <dbReference type="EMBL" id="MDV4343052.1"/>
    </source>
</evidence>
<sequence>MEWVVTLSGSAHILEELSKVFNSPETCILKNNDKYILKSRDFADLGSYDLVRDHTTEILTSLNGAAKLSLGSGSPIKIGSISEIRDDGTRHTYASAAVVGASATLTCSVVVIHADGTIEESHPADPAITWMALSRKDAHVKKALRLIENDFETWYGLYKVFEIIREDAGNIVKRGWCTEAELKRCTQTANSPEALGLTARHAKTIPAPPDPMSLTSAKSFIQKLMNAWLEEKKAQHGL</sequence>
<dbReference type="Proteomes" id="UP001273768">
    <property type="component" value="Unassembled WGS sequence"/>
</dbReference>
<protein>
    <submittedName>
        <fullName evidence="1">Uncharacterized protein</fullName>
    </submittedName>
</protein>
<reference evidence="1 2" key="1">
    <citation type="submission" date="2020-05" db="EMBL/GenBank/DDBJ databases">
        <title>Isolation and characterization of methanoarchaea from a cold seep at offshore SW Taiwan.</title>
        <authorList>
            <person name="Chen Y.-W."/>
            <person name="Chen S.-C."/>
            <person name="Lai M.-C."/>
        </authorList>
    </citation>
    <scope>NUCLEOTIDE SEQUENCE [LARGE SCALE GENOMIC DNA]</scope>
    <source>
        <strain evidence="1 2">YWC-01</strain>
    </source>
</reference>
<gene>
    <name evidence="1" type="ORF">HL657_07670</name>
</gene>
<accession>A0ABU3Z2L1</accession>
<dbReference type="EMBL" id="JABFFQ010000005">
    <property type="protein sequence ID" value="MDV4343052.1"/>
    <property type="molecule type" value="Genomic_DNA"/>
</dbReference>